<dbReference type="RefSeq" id="WP_256132407.1">
    <property type="nucleotide sequence ID" value="NZ_JANFXK010000011.1"/>
</dbReference>
<evidence type="ECO:0000256" key="2">
    <source>
        <dbReference type="ARBA" id="ARBA00007783"/>
    </source>
</evidence>
<evidence type="ECO:0000256" key="3">
    <source>
        <dbReference type="ARBA" id="ARBA00022448"/>
    </source>
</evidence>
<keyword evidence="5" id="KW-0472">Membrane</keyword>
<dbReference type="InterPro" id="IPR047817">
    <property type="entry name" value="ABC2_TM_bact-type"/>
</dbReference>
<accession>A0ABT1RPU0</accession>
<protein>
    <submittedName>
        <fullName evidence="7">ABC transporter permease</fullName>
    </submittedName>
</protein>
<dbReference type="PANTHER" id="PTHR30413">
    <property type="entry name" value="INNER MEMBRANE TRANSPORT PERMEASE"/>
    <property type="match status" value="1"/>
</dbReference>
<feature type="transmembrane region" description="Helical" evidence="5">
    <location>
        <begin position="32"/>
        <end position="55"/>
    </location>
</feature>
<dbReference type="EMBL" id="JANFXK010000011">
    <property type="protein sequence ID" value="MCQ4637214.1"/>
    <property type="molecule type" value="Genomic_DNA"/>
</dbReference>
<keyword evidence="5" id="KW-0812">Transmembrane</keyword>
<feature type="transmembrane region" description="Helical" evidence="5">
    <location>
        <begin position="168"/>
        <end position="187"/>
    </location>
</feature>
<feature type="transmembrane region" description="Helical" evidence="5">
    <location>
        <begin position="112"/>
        <end position="131"/>
    </location>
</feature>
<gene>
    <name evidence="7" type="ORF">NE619_10820</name>
</gene>
<dbReference type="PROSITE" id="PS51012">
    <property type="entry name" value="ABC_TM2"/>
    <property type="match status" value="1"/>
</dbReference>
<feature type="domain" description="ABC transmembrane type-2" evidence="6">
    <location>
        <begin position="30"/>
        <end position="249"/>
    </location>
</feature>
<evidence type="ECO:0000256" key="1">
    <source>
        <dbReference type="ARBA" id="ARBA00004429"/>
    </source>
</evidence>
<comment type="subcellular location">
    <subcellularLocation>
        <location evidence="1">Cell inner membrane</location>
        <topology evidence="1">Multi-pass membrane protein</topology>
    </subcellularLocation>
</comment>
<evidence type="ECO:0000256" key="4">
    <source>
        <dbReference type="ARBA" id="ARBA00022519"/>
    </source>
</evidence>
<keyword evidence="5" id="KW-1133">Transmembrane helix</keyword>
<keyword evidence="4" id="KW-1003">Cell membrane</keyword>
<organism evidence="7 8">
    <name type="scientific">Anaerovorax odorimutans</name>
    <dbReference type="NCBI Taxonomy" id="109327"/>
    <lineage>
        <taxon>Bacteria</taxon>
        <taxon>Bacillati</taxon>
        <taxon>Bacillota</taxon>
        <taxon>Clostridia</taxon>
        <taxon>Peptostreptococcales</taxon>
        <taxon>Anaerovoracaceae</taxon>
        <taxon>Anaerovorax</taxon>
    </lineage>
</organism>
<proteinExistence type="inferred from homology"/>
<dbReference type="PANTHER" id="PTHR30413:SF8">
    <property type="entry name" value="TRANSPORT PERMEASE PROTEIN"/>
    <property type="match status" value="1"/>
</dbReference>
<evidence type="ECO:0000313" key="8">
    <source>
        <dbReference type="Proteomes" id="UP001524502"/>
    </source>
</evidence>
<keyword evidence="8" id="KW-1185">Reference proteome</keyword>
<evidence type="ECO:0000313" key="7">
    <source>
        <dbReference type="EMBL" id="MCQ4637214.1"/>
    </source>
</evidence>
<keyword evidence="4" id="KW-0997">Cell inner membrane</keyword>
<dbReference type="Proteomes" id="UP001524502">
    <property type="component" value="Unassembled WGS sequence"/>
</dbReference>
<comment type="caution">
    <text evidence="7">The sequence shown here is derived from an EMBL/GenBank/DDBJ whole genome shotgun (WGS) entry which is preliminary data.</text>
</comment>
<name>A0ABT1RPU0_9FIRM</name>
<sequence>MFIRDLKRYSKYATYSAVSELKSQVAGSYLGWMWWVLDPLLFMLVYTFVAAYIFGCEVDNFPLFVFLGLTIWNFFGSTVEGCVGIINSYSAVTKKAYIPKFILVLMKQFENLIKMLISVGISLVTIVVVQIPVTLNLLAFIPILIVYFVLAFGVGTICAYLGVFVSDLSHVISIFMRFLFYLSAVFYPLDRFGEGLLNIYNMICPTGFIIVQFRNVMMYGFGADYFRLFYWLVIGLILSVVGVSLLYRGEKDFMKVVF</sequence>
<comment type="similarity">
    <text evidence="2">Belongs to the ABC-2 integral membrane protein family.</text>
</comment>
<evidence type="ECO:0000256" key="5">
    <source>
        <dbReference type="SAM" id="Phobius"/>
    </source>
</evidence>
<feature type="transmembrane region" description="Helical" evidence="5">
    <location>
        <begin position="61"/>
        <end position="92"/>
    </location>
</feature>
<keyword evidence="3" id="KW-0813">Transport</keyword>
<evidence type="ECO:0000259" key="6">
    <source>
        <dbReference type="PROSITE" id="PS51012"/>
    </source>
</evidence>
<reference evidence="7 8" key="1">
    <citation type="submission" date="2022-06" db="EMBL/GenBank/DDBJ databases">
        <title>Isolation of gut microbiota from human fecal samples.</title>
        <authorList>
            <person name="Pamer E.G."/>
            <person name="Barat B."/>
            <person name="Waligurski E."/>
            <person name="Medina S."/>
            <person name="Paddock L."/>
            <person name="Mostad J."/>
        </authorList>
    </citation>
    <scope>NUCLEOTIDE SEQUENCE [LARGE SCALE GENOMIC DNA]</scope>
    <source>
        <strain evidence="7 8">SL.3.17</strain>
    </source>
</reference>
<feature type="transmembrane region" description="Helical" evidence="5">
    <location>
        <begin position="228"/>
        <end position="247"/>
    </location>
</feature>
<feature type="transmembrane region" description="Helical" evidence="5">
    <location>
        <begin position="137"/>
        <end position="161"/>
    </location>
</feature>